<dbReference type="Proteomes" id="UP000058613">
    <property type="component" value="Chromosome"/>
</dbReference>
<organism evidence="2 3">
    <name type="scientific">Pyrodictium delaneyi</name>
    <dbReference type="NCBI Taxonomy" id="1273541"/>
    <lineage>
        <taxon>Archaea</taxon>
        <taxon>Thermoproteota</taxon>
        <taxon>Thermoprotei</taxon>
        <taxon>Desulfurococcales</taxon>
        <taxon>Pyrodictiaceae</taxon>
        <taxon>Pyrodictium</taxon>
    </lineage>
</organism>
<dbReference type="PANTHER" id="PTHR35804:SF1">
    <property type="entry name" value="LYSINE EXPORTER LYSO"/>
    <property type="match status" value="1"/>
</dbReference>
<gene>
    <name evidence="2" type="ORF">Pyrde_0886</name>
</gene>
<keyword evidence="1" id="KW-0812">Transmembrane</keyword>
<evidence type="ECO:0000313" key="2">
    <source>
        <dbReference type="EMBL" id="ALL00934.1"/>
    </source>
</evidence>
<feature type="transmembrane region" description="Helical" evidence="1">
    <location>
        <begin position="58"/>
        <end position="76"/>
    </location>
</feature>
<dbReference type="KEGG" id="pdl:Pyrde_0886"/>
<proteinExistence type="predicted"/>
<feature type="transmembrane region" description="Helical" evidence="1">
    <location>
        <begin position="26"/>
        <end position="46"/>
    </location>
</feature>
<protein>
    <recommendedName>
        <fullName evidence="4">Lysine exporter LysO family protein</fullName>
    </recommendedName>
</protein>
<feature type="transmembrane region" description="Helical" evidence="1">
    <location>
        <begin position="173"/>
        <end position="195"/>
    </location>
</feature>
<dbReference type="PANTHER" id="PTHR35804">
    <property type="entry name" value="LYSINE EXPORTER LYSO"/>
    <property type="match status" value="1"/>
</dbReference>
<dbReference type="GO" id="GO:0005886">
    <property type="term" value="C:plasma membrane"/>
    <property type="evidence" value="ECO:0007669"/>
    <property type="project" value="TreeGrafter"/>
</dbReference>
<evidence type="ECO:0008006" key="4">
    <source>
        <dbReference type="Google" id="ProtNLM"/>
    </source>
</evidence>
<feature type="transmembrane region" description="Helical" evidence="1">
    <location>
        <begin position="88"/>
        <end position="110"/>
    </location>
</feature>
<dbReference type="GO" id="GO:0015661">
    <property type="term" value="F:L-lysine efflux transmembrane transporter activity"/>
    <property type="evidence" value="ECO:0007669"/>
    <property type="project" value="InterPro"/>
</dbReference>
<name>A0A0P0N223_9CREN</name>
<accession>A0A0P0N223</accession>
<dbReference type="Pfam" id="PF03956">
    <property type="entry name" value="Lys_export"/>
    <property type="match status" value="1"/>
</dbReference>
<sequence length="222" mass="22183">MVDPPLYSALAGPLGQGVPRAVKPSALLQPLSTLLVLLAGILLGHMGYTPPPGVVDTLLIVLVFAAGVAIGGQLPAQRLRLRQAGLQGLFLAASTTASSAAAAAVLAAITGTMPPKVAAALGAAAGWYSLAGPAIARVDPVYGVVAFLSNLLRESLHIALYPVFARRGLRLEAIAVGGATTMDTGLPVVALHGGAYEATVALTHGLVVTLVAPGVIALLLAS</sequence>
<dbReference type="AlphaFoldDB" id="A0A0P0N223"/>
<keyword evidence="1" id="KW-0472">Membrane</keyword>
<dbReference type="EMBL" id="CP013011">
    <property type="protein sequence ID" value="ALL00934.1"/>
    <property type="molecule type" value="Genomic_DNA"/>
</dbReference>
<evidence type="ECO:0000313" key="3">
    <source>
        <dbReference type="Proteomes" id="UP000058613"/>
    </source>
</evidence>
<dbReference type="PATRIC" id="fig|1273541.4.peg.959"/>
<reference evidence="2 3" key="1">
    <citation type="submission" date="2015-10" db="EMBL/GenBank/DDBJ databases">
        <title>Complete genome sequence of hyperthermophilic archaeon Pyrodictium delaneyi Su06.</title>
        <authorList>
            <person name="Jung J.-H."/>
            <person name="Lin J."/>
            <person name="Holden J.F."/>
            <person name="Park C.-S."/>
        </authorList>
    </citation>
    <scope>NUCLEOTIDE SEQUENCE [LARGE SCALE GENOMIC DNA]</scope>
    <source>
        <strain evidence="2 3">Su06</strain>
    </source>
</reference>
<keyword evidence="1" id="KW-1133">Transmembrane helix</keyword>
<evidence type="ECO:0000256" key="1">
    <source>
        <dbReference type="SAM" id="Phobius"/>
    </source>
</evidence>
<feature type="transmembrane region" description="Helical" evidence="1">
    <location>
        <begin position="201"/>
        <end position="221"/>
    </location>
</feature>
<dbReference type="InterPro" id="IPR005642">
    <property type="entry name" value="LysO"/>
</dbReference>
<feature type="transmembrane region" description="Helical" evidence="1">
    <location>
        <begin position="130"/>
        <end position="152"/>
    </location>
</feature>